<dbReference type="AlphaFoldDB" id="A0A7U7GEY0"/>
<reference evidence="1 2" key="1">
    <citation type="journal article" date="2014" name="ISME J.">
        <title>Candidatus Competibacter-lineage genomes retrieved from metagenomes reveal functional metabolic diversity.</title>
        <authorList>
            <person name="McIlroy S.J."/>
            <person name="Albertsen M."/>
            <person name="Andresen E.K."/>
            <person name="Saunders A.M."/>
            <person name="Kristiansen R."/>
            <person name="Stokholm-Bjerregaard M."/>
            <person name="Nielsen K.L."/>
            <person name="Nielsen P.H."/>
        </authorList>
    </citation>
    <scope>NUCLEOTIDE SEQUENCE [LARGE SCALE GENOMIC DNA]</scope>
    <source>
        <strain evidence="1 2">Run_B_J11</strain>
    </source>
</reference>
<dbReference type="InterPro" id="IPR054273">
    <property type="entry name" value="DUF7004"/>
</dbReference>
<dbReference type="EMBL" id="CBTK010000287">
    <property type="protein sequence ID" value="CDH47029.1"/>
    <property type="molecule type" value="Genomic_DNA"/>
</dbReference>
<protein>
    <submittedName>
        <fullName evidence="1">Uncharacterized protein</fullName>
    </submittedName>
</protein>
<dbReference type="Proteomes" id="UP000019184">
    <property type="component" value="Unassembled WGS sequence"/>
</dbReference>
<dbReference type="OrthoDB" id="6402658at2"/>
<organism evidence="1 2">
    <name type="scientific">Candidatus Contendobacter odensis Run_B_J11</name>
    <dbReference type="NCBI Taxonomy" id="1400861"/>
    <lineage>
        <taxon>Bacteria</taxon>
        <taxon>Pseudomonadati</taxon>
        <taxon>Pseudomonadota</taxon>
        <taxon>Gammaproteobacteria</taxon>
        <taxon>Candidatus Competibacteraceae</taxon>
        <taxon>Candidatus Contendibacter</taxon>
    </lineage>
</organism>
<proteinExistence type="predicted"/>
<sequence>MSRMIKQLVNNRQVLFDSGSFDDWCVYVVEENGSKKAPFDAEYFTDLKNISKHYELDKVYNDFVEIYNKTSEIIDQNVLSLIDRLVSIYRVEHQALVEQWFVVIYAGMIAEENKQFAILKKRIKRLGMHQILKLGYEPRIAANFSKGKKWRELDEIMKPLGF</sequence>
<dbReference type="RefSeq" id="WP_034435779.1">
    <property type="nucleotide sequence ID" value="NZ_CBTK010000287.1"/>
</dbReference>
<name>A0A7U7GEY0_9GAMM</name>
<gene>
    <name evidence="1" type="ORF">BN874_70013</name>
</gene>
<comment type="caution">
    <text evidence="1">The sequence shown here is derived from an EMBL/GenBank/DDBJ whole genome shotgun (WGS) entry which is preliminary data.</text>
</comment>
<dbReference type="Pfam" id="PF22539">
    <property type="entry name" value="DUF7004"/>
    <property type="match status" value="1"/>
</dbReference>
<accession>A0A7U7GEY0</accession>
<keyword evidence="2" id="KW-1185">Reference proteome</keyword>
<evidence type="ECO:0000313" key="1">
    <source>
        <dbReference type="EMBL" id="CDH47029.1"/>
    </source>
</evidence>
<evidence type="ECO:0000313" key="2">
    <source>
        <dbReference type="Proteomes" id="UP000019184"/>
    </source>
</evidence>